<accession>Q039V2</accession>
<dbReference type="PaxDb" id="321967-LSEI_1234"/>
<evidence type="ECO:0000313" key="2">
    <source>
        <dbReference type="Proteomes" id="UP000001651"/>
    </source>
</evidence>
<dbReference type="Proteomes" id="UP000001651">
    <property type="component" value="Chromosome"/>
</dbReference>
<gene>
    <name evidence="1" type="ordered locus">LSEI_1234</name>
</gene>
<keyword evidence="2" id="KW-1185">Reference proteome</keyword>
<dbReference type="KEGG" id="lca:LSEI_1234"/>
<dbReference type="HOGENOM" id="CLU_2649843_0_0_9"/>
<protein>
    <submittedName>
        <fullName evidence="1">Uncharacterized protein</fullName>
    </submittedName>
</protein>
<name>Q039V2_LACP3</name>
<dbReference type="STRING" id="321967.LSEI_1234"/>
<dbReference type="PATRIC" id="fig|321967.11.peg.1208"/>
<sequence>MTVSWYLEDFNDESNELNNDPDIDFSTFNQRTHNIQLKVKGGKGLLRFVNQQVWGTEGVSESMIFNGHKIADAFNK</sequence>
<dbReference type="RefSeq" id="WP_011674437.1">
    <property type="nucleotide sequence ID" value="NC_008526.1"/>
</dbReference>
<evidence type="ECO:0000313" key="1">
    <source>
        <dbReference type="EMBL" id="ABJ70020.1"/>
    </source>
</evidence>
<organism evidence="1 2">
    <name type="scientific">Lacticaseibacillus paracasei (strain ATCC 334 / BCRC 17002 / CCUG 31169 / CIP 107868 / KCTC 3260 / NRRL B-441)</name>
    <name type="common">Lactobacillus paracasei</name>
    <dbReference type="NCBI Taxonomy" id="321967"/>
    <lineage>
        <taxon>Bacteria</taxon>
        <taxon>Bacillati</taxon>
        <taxon>Bacillota</taxon>
        <taxon>Bacilli</taxon>
        <taxon>Lactobacillales</taxon>
        <taxon>Lactobacillaceae</taxon>
        <taxon>Lacticaseibacillus</taxon>
    </lineage>
</organism>
<reference evidence="1 2" key="1">
    <citation type="journal article" date="2006" name="Proc. Natl. Acad. Sci. U.S.A.">
        <title>Comparative genomics of the lactic acid bacteria.</title>
        <authorList>
            <person name="Makarova K."/>
            <person name="Slesarev A."/>
            <person name="Wolf Y."/>
            <person name="Sorokin A."/>
            <person name="Mirkin B."/>
            <person name="Koonin E."/>
            <person name="Pavlov A."/>
            <person name="Pavlova N."/>
            <person name="Karamychev V."/>
            <person name="Polouchine N."/>
            <person name="Shakhova V."/>
            <person name="Grigoriev I."/>
            <person name="Lou Y."/>
            <person name="Rohksar D."/>
            <person name="Lucas S."/>
            <person name="Huang K."/>
            <person name="Goodstein D.M."/>
            <person name="Hawkins T."/>
            <person name="Plengvidhya V."/>
            <person name="Welker D."/>
            <person name="Hughes J."/>
            <person name="Goh Y."/>
            <person name="Benson A."/>
            <person name="Baldwin K."/>
            <person name="Lee J.H."/>
            <person name="Diaz-Muniz I."/>
            <person name="Dosti B."/>
            <person name="Smeianov V."/>
            <person name="Wechter W."/>
            <person name="Barabote R."/>
            <person name="Lorca G."/>
            <person name="Altermann E."/>
            <person name="Barrangou R."/>
            <person name="Ganesan B."/>
            <person name="Xie Y."/>
            <person name="Rawsthorne H."/>
            <person name="Tamir D."/>
            <person name="Parker C."/>
            <person name="Breidt F."/>
            <person name="Broadbent J."/>
            <person name="Hutkins R."/>
            <person name="O'Sullivan D."/>
            <person name="Steele J."/>
            <person name="Unlu G."/>
            <person name="Saier M."/>
            <person name="Klaenhammer T."/>
            <person name="Richardson P."/>
            <person name="Kozyavkin S."/>
            <person name="Weimer B."/>
            <person name="Mills D."/>
        </authorList>
    </citation>
    <scope>NUCLEOTIDE SEQUENCE [LARGE SCALE GENOMIC DNA]</scope>
    <source>
        <strain evidence="2">ATCC 334 / BCRC 17002 / CCUG 31169 / CIP 107868 / KCTC 3260 / NRRL B-441</strain>
    </source>
</reference>
<dbReference type="EMBL" id="CP000423">
    <property type="protein sequence ID" value="ABJ70020.1"/>
    <property type="molecule type" value="Genomic_DNA"/>
</dbReference>
<proteinExistence type="predicted"/>
<dbReference type="AlphaFoldDB" id="Q039V2"/>